<evidence type="ECO:0000256" key="1">
    <source>
        <dbReference type="SAM" id="MobiDB-lite"/>
    </source>
</evidence>
<organism evidence="3 4">
    <name type="scientific">Streptomyces massasporeus</name>
    <dbReference type="NCBI Taxonomy" id="67324"/>
    <lineage>
        <taxon>Bacteria</taxon>
        <taxon>Bacillati</taxon>
        <taxon>Actinomycetota</taxon>
        <taxon>Actinomycetes</taxon>
        <taxon>Kitasatosporales</taxon>
        <taxon>Streptomycetaceae</taxon>
        <taxon>Streptomyces</taxon>
    </lineage>
</organism>
<evidence type="ECO:0000313" key="4">
    <source>
        <dbReference type="Proteomes" id="UP001601288"/>
    </source>
</evidence>
<dbReference type="SMART" id="SM00943">
    <property type="entry name" value="Prim-Pol"/>
    <property type="match status" value="1"/>
</dbReference>
<evidence type="ECO:0000313" key="3">
    <source>
        <dbReference type="EMBL" id="MFE9225988.1"/>
    </source>
</evidence>
<dbReference type="InterPro" id="IPR015330">
    <property type="entry name" value="DNA_primase/pol_bifunc_N"/>
</dbReference>
<sequence>MSYTTSEARNLAATQSALEVPEHDTDRAAHFAALGFGVVPMPTNKKMPRAKGWPDLAMTSAEEVEEMWRSFTPSGWQNIALTLDGWTVVDVDPKNGGTASLEKLTAEYELPATRTHHTASGPDSLHFIYRADPDRPLKSAPLDPSRYPGIDIKTGRGSLIVAPGSVIDGRRYEVVSAAEPVVAPPWLSEIQGRPVPGHLLRALPYPVPGLRWSPRTATLAELRAVPALAGERRSNCEGSAVHEGHDGAGSRGCRKPPGAQRPVEASRISSSRRP</sequence>
<evidence type="ECO:0000259" key="2">
    <source>
        <dbReference type="SMART" id="SM00943"/>
    </source>
</evidence>
<dbReference type="RefSeq" id="WP_358278941.1">
    <property type="nucleotide sequence ID" value="NZ_JBEYGJ010000003.1"/>
</dbReference>
<name>A0ABW6LCZ9_9ACTN</name>
<dbReference type="SUPFAM" id="SSF56747">
    <property type="entry name" value="Prim-pol domain"/>
    <property type="match status" value="1"/>
</dbReference>
<dbReference type="EMBL" id="JBIAFP010000008">
    <property type="protein sequence ID" value="MFE9225988.1"/>
    <property type="molecule type" value="Genomic_DNA"/>
</dbReference>
<reference evidence="3 4" key="1">
    <citation type="submission" date="2024-10" db="EMBL/GenBank/DDBJ databases">
        <title>The Natural Products Discovery Center: Release of the First 8490 Sequenced Strains for Exploring Actinobacteria Biosynthetic Diversity.</title>
        <authorList>
            <person name="Kalkreuter E."/>
            <person name="Kautsar S.A."/>
            <person name="Yang D."/>
            <person name="Bader C.D."/>
            <person name="Teijaro C.N."/>
            <person name="Fluegel L."/>
            <person name="Davis C.M."/>
            <person name="Simpson J.R."/>
            <person name="Lauterbach L."/>
            <person name="Steele A.D."/>
            <person name="Gui C."/>
            <person name="Meng S."/>
            <person name="Li G."/>
            <person name="Viehrig K."/>
            <person name="Ye F."/>
            <person name="Su P."/>
            <person name="Kiefer A.F."/>
            <person name="Nichols A."/>
            <person name="Cepeda A.J."/>
            <person name="Yan W."/>
            <person name="Fan B."/>
            <person name="Jiang Y."/>
            <person name="Adhikari A."/>
            <person name="Zheng C.-J."/>
            <person name="Schuster L."/>
            <person name="Cowan T.M."/>
            <person name="Smanski M.J."/>
            <person name="Chevrette M.G."/>
            <person name="De Carvalho L.P.S."/>
            <person name="Shen B."/>
        </authorList>
    </citation>
    <scope>NUCLEOTIDE SEQUENCE [LARGE SCALE GENOMIC DNA]</scope>
    <source>
        <strain evidence="3 4">NPDC007066</strain>
    </source>
</reference>
<dbReference type="Pfam" id="PF09250">
    <property type="entry name" value="Prim-Pol"/>
    <property type="match status" value="1"/>
</dbReference>
<feature type="domain" description="DNA primase/polymerase bifunctional N-terminal" evidence="2">
    <location>
        <begin position="28"/>
        <end position="187"/>
    </location>
</feature>
<feature type="compositionally biased region" description="Basic and acidic residues" evidence="1">
    <location>
        <begin position="231"/>
        <end position="248"/>
    </location>
</feature>
<proteinExistence type="predicted"/>
<accession>A0ABW6LCZ9</accession>
<dbReference type="Proteomes" id="UP001601288">
    <property type="component" value="Unassembled WGS sequence"/>
</dbReference>
<gene>
    <name evidence="3" type="ORF">ACFYM3_15395</name>
</gene>
<protein>
    <submittedName>
        <fullName evidence="3">Bifunctional DNA primase/polymerase</fullName>
    </submittedName>
</protein>
<keyword evidence="4" id="KW-1185">Reference proteome</keyword>
<feature type="region of interest" description="Disordered" evidence="1">
    <location>
        <begin position="231"/>
        <end position="274"/>
    </location>
</feature>
<dbReference type="CDD" id="cd04859">
    <property type="entry name" value="Prim_Pol"/>
    <property type="match status" value="1"/>
</dbReference>
<comment type="caution">
    <text evidence="3">The sequence shown here is derived from an EMBL/GenBank/DDBJ whole genome shotgun (WGS) entry which is preliminary data.</text>
</comment>